<dbReference type="InterPro" id="IPR044974">
    <property type="entry name" value="Disease_R_plants"/>
</dbReference>
<evidence type="ECO:0000259" key="9">
    <source>
        <dbReference type="Pfam" id="PF23559"/>
    </source>
</evidence>
<evidence type="ECO:0000313" key="12">
    <source>
        <dbReference type="Proteomes" id="UP000007015"/>
    </source>
</evidence>
<dbReference type="InterPro" id="IPR032675">
    <property type="entry name" value="LRR_dom_sf"/>
</dbReference>
<keyword evidence="6" id="KW-0175">Coiled coil</keyword>
<dbReference type="Gene3D" id="3.40.50.300">
    <property type="entry name" value="P-loop containing nucleotide triphosphate hydrolases"/>
    <property type="match status" value="1"/>
</dbReference>
<dbReference type="CDD" id="cd14798">
    <property type="entry name" value="RX-CC_like"/>
    <property type="match status" value="1"/>
</dbReference>
<reference evidence="11 12" key="1">
    <citation type="journal article" date="2005" name="PLoS Biol.">
        <title>The genomes of Oryza sativa: a history of duplications.</title>
        <authorList>
            <person name="Yu J."/>
            <person name="Wang J."/>
            <person name="Lin W."/>
            <person name="Li S."/>
            <person name="Li H."/>
            <person name="Zhou J."/>
            <person name="Ni P."/>
            <person name="Dong W."/>
            <person name="Hu S."/>
            <person name="Zeng C."/>
            <person name="Zhang J."/>
            <person name="Zhang Y."/>
            <person name="Li R."/>
            <person name="Xu Z."/>
            <person name="Li S."/>
            <person name="Li X."/>
            <person name="Zheng H."/>
            <person name="Cong L."/>
            <person name="Lin L."/>
            <person name="Yin J."/>
            <person name="Geng J."/>
            <person name="Li G."/>
            <person name="Shi J."/>
            <person name="Liu J."/>
            <person name="Lv H."/>
            <person name="Li J."/>
            <person name="Wang J."/>
            <person name="Deng Y."/>
            <person name="Ran L."/>
            <person name="Shi X."/>
            <person name="Wang X."/>
            <person name="Wu Q."/>
            <person name="Li C."/>
            <person name="Ren X."/>
            <person name="Wang J."/>
            <person name="Wang X."/>
            <person name="Li D."/>
            <person name="Liu D."/>
            <person name="Zhang X."/>
            <person name="Ji Z."/>
            <person name="Zhao W."/>
            <person name="Sun Y."/>
            <person name="Zhang Z."/>
            <person name="Bao J."/>
            <person name="Han Y."/>
            <person name="Dong L."/>
            <person name="Ji J."/>
            <person name="Chen P."/>
            <person name="Wu S."/>
            <person name="Liu J."/>
            <person name="Xiao Y."/>
            <person name="Bu D."/>
            <person name="Tan J."/>
            <person name="Yang L."/>
            <person name="Ye C."/>
            <person name="Zhang J."/>
            <person name="Xu J."/>
            <person name="Zhou Y."/>
            <person name="Yu Y."/>
            <person name="Zhang B."/>
            <person name="Zhuang S."/>
            <person name="Wei H."/>
            <person name="Liu B."/>
            <person name="Lei M."/>
            <person name="Yu H."/>
            <person name="Li Y."/>
            <person name="Xu H."/>
            <person name="Wei S."/>
            <person name="He X."/>
            <person name="Fang L."/>
            <person name="Zhang Z."/>
            <person name="Zhang Y."/>
            <person name="Huang X."/>
            <person name="Su Z."/>
            <person name="Tong W."/>
            <person name="Li J."/>
            <person name="Tong Z."/>
            <person name="Li S."/>
            <person name="Ye J."/>
            <person name="Wang L."/>
            <person name="Fang L."/>
            <person name="Lei T."/>
            <person name="Chen C."/>
            <person name="Chen H."/>
            <person name="Xu Z."/>
            <person name="Li H."/>
            <person name="Huang H."/>
            <person name="Zhang F."/>
            <person name="Xu H."/>
            <person name="Li N."/>
            <person name="Zhao C."/>
            <person name="Li S."/>
            <person name="Dong L."/>
            <person name="Huang Y."/>
            <person name="Li L."/>
            <person name="Xi Y."/>
            <person name="Qi Q."/>
            <person name="Li W."/>
            <person name="Zhang B."/>
            <person name="Hu W."/>
            <person name="Zhang Y."/>
            <person name="Tian X."/>
            <person name="Jiao Y."/>
            <person name="Liang X."/>
            <person name="Jin J."/>
            <person name="Gao L."/>
            <person name="Zheng W."/>
            <person name="Hao B."/>
            <person name="Liu S."/>
            <person name="Wang W."/>
            <person name="Yuan L."/>
            <person name="Cao M."/>
            <person name="McDermott J."/>
            <person name="Samudrala R."/>
            <person name="Wang J."/>
            <person name="Wong G.K."/>
            <person name="Yang H."/>
        </authorList>
    </citation>
    <scope>NUCLEOTIDE SEQUENCE [LARGE SCALE GENOMIC DNA]</scope>
    <source>
        <strain evidence="12">cv. 93-11</strain>
    </source>
</reference>
<dbReference type="GO" id="GO:0009626">
    <property type="term" value="P:plant-type hypersensitive response"/>
    <property type="evidence" value="ECO:0007669"/>
    <property type="project" value="UniProtKB-ARBA"/>
</dbReference>
<dbReference type="Pfam" id="PF18052">
    <property type="entry name" value="Rx_N"/>
    <property type="match status" value="1"/>
</dbReference>
<feature type="domain" description="Disease resistance R13L4/SHOC-2-like LRR" evidence="10">
    <location>
        <begin position="560"/>
        <end position="910"/>
    </location>
</feature>
<dbReference type="Gene3D" id="1.10.10.10">
    <property type="entry name" value="Winged helix-like DNA-binding domain superfamily/Winged helix DNA-binding domain"/>
    <property type="match status" value="1"/>
</dbReference>
<dbReference type="SUPFAM" id="SSF52058">
    <property type="entry name" value="L domain-like"/>
    <property type="match status" value="1"/>
</dbReference>
<comment type="similarity">
    <text evidence="1">Belongs to the disease resistance NB-LRR family.</text>
</comment>
<dbReference type="Gene3D" id="1.20.5.4130">
    <property type="match status" value="1"/>
</dbReference>
<evidence type="ECO:0000256" key="1">
    <source>
        <dbReference type="ARBA" id="ARBA00008894"/>
    </source>
</evidence>
<keyword evidence="2" id="KW-0433">Leucine-rich repeat</keyword>
<dbReference type="InterPro" id="IPR055414">
    <property type="entry name" value="LRR_R13L4/SHOC2-like"/>
</dbReference>
<accession>A2ZF89</accession>
<evidence type="ECO:0000256" key="2">
    <source>
        <dbReference type="ARBA" id="ARBA00022614"/>
    </source>
</evidence>
<dbReference type="InterPro" id="IPR038005">
    <property type="entry name" value="RX-like_CC"/>
</dbReference>
<feature type="domain" description="NB-ARC" evidence="7">
    <location>
        <begin position="196"/>
        <end position="346"/>
    </location>
</feature>
<evidence type="ECO:0000256" key="4">
    <source>
        <dbReference type="ARBA" id="ARBA00022741"/>
    </source>
</evidence>
<dbReference type="HOGENOM" id="CLU_000837_25_0_1"/>
<feature type="domain" description="Disease resistance protein winged helix" evidence="9">
    <location>
        <begin position="440"/>
        <end position="512"/>
    </location>
</feature>
<dbReference type="OMA" id="IHAVPNW"/>
<name>A2ZF89_ORYSI</name>
<dbReference type="InterPro" id="IPR002182">
    <property type="entry name" value="NB-ARC"/>
</dbReference>
<dbReference type="GO" id="GO:0002758">
    <property type="term" value="P:innate immune response-activating signaling pathway"/>
    <property type="evidence" value="ECO:0007669"/>
    <property type="project" value="UniProtKB-ARBA"/>
</dbReference>
<dbReference type="InterPro" id="IPR027417">
    <property type="entry name" value="P-loop_NTPase"/>
</dbReference>
<dbReference type="InterPro" id="IPR036388">
    <property type="entry name" value="WH-like_DNA-bd_sf"/>
</dbReference>
<keyword evidence="5" id="KW-0611">Plant defense</keyword>
<dbReference type="PRINTS" id="PR00364">
    <property type="entry name" value="DISEASERSIST"/>
</dbReference>
<dbReference type="SUPFAM" id="SSF52540">
    <property type="entry name" value="P-loop containing nucleoside triphosphate hydrolases"/>
    <property type="match status" value="1"/>
</dbReference>
<dbReference type="InterPro" id="IPR058922">
    <property type="entry name" value="WHD_DRP"/>
</dbReference>
<dbReference type="PANTHER" id="PTHR23155">
    <property type="entry name" value="DISEASE RESISTANCE PROTEIN RP"/>
    <property type="match status" value="1"/>
</dbReference>
<evidence type="ECO:0000259" key="10">
    <source>
        <dbReference type="Pfam" id="PF23598"/>
    </source>
</evidence>
<evidence type="ECO:0000259" key="7">
    <source>
        <dbReference type="Pfam" id="PF00931"/>
    </source>
</evidence>
<keyword evidence="12" id="KW-1185">Reference proteome</keyword>
<dbReference type="Pfam" id="PF23559">
    <property type="entry name" value="WHD_DRP"/>
    <property type="match status" value="1"/>
</dbReference>
<protein>
    <submittedName>
        <fullName evidence="11">Uncharacterized protein</fullName>
    </submittedName>
</protein>
<dbReference type="PANTHER" id="PTHR23155:SF1229">
    <property type="entry name" value="OS11G0550500 PROTEIN"/>
    <property type="match status" value="1"/>
</dbReference>
<dbReference type="InterPro" id="IPR042197">
    <property type="entry name" value="Apaf_helical"/>
</dbReference>
<keyword evidence="3" id="KW-0677">Repeat</keyword>
<dbReference type="GO" id="GO:0043531">
    <property type="term" value="F:ADP binding"/>
    <property type="evidence" value="ECO:0007669"/>
    <property type="project" value="InterPro"/>
</dbReference>
<dbReference type="Pfam" id="PF00931">
    <property type="entry name" value="NB-ARC"/>
    <property type="match status" value="1"/>
</dbReference>
<dbReference type="GO" id="GO:0042742">
    <property type="term" value="P:defense response to bacterium"/>
    <property type="evidence" value="ECO:0007669"/>
    <property type="project" value="UniProtKB-ARBA"/>
</dbReference>
<dbReference type="Pfam" id="PF23598">
    <property type="entry name" value="LRR_14"/>
    <property type="match status" value="1"/>
</dbReference>
<proteinExistence type="inferred from homology"/>
<keyword evidence="4" id="KW-0547">Nucleotide-binding</keyword>
<dbReference type="Gene3D" id="3.80.10.10">
    <property type="entry name" value="Ribonuclease Inhibitor"/>
    <property type="match status" value="1"/>
</dbReference>
<dbReference type="FunFam" id="3.40.50.300:FF:001091">
    <property type="entry name" value="Probable disease resistance protein At1g61300"/>
    <property type="match status" value="1"/>
</dbReference>
<organism evidence="11 12">
    <name type="scientific">Oryza sativa subsp. indica</name>
    <name type="common">Rice</name>
    <dbReference type="NCBI Taxonomy" id="39946"/>
    <lineage>
        <taxon>Eukaryota</taxon>
        <taxon>Viridiplantae</taxon>
        <taxon>Streptophyta</taxon>
        <taxon>Embryophyta</taxon>
        <taxon>Tracheophyta</taxon>
        <taxon>Spermatophyta</taxon>
        <taxon>Magnoliopsida</taxon>
        <taxon>Liliopsida</taxon>
        <taxon>Poales</taxon>
        <taxon>Poaceae</taxon>
        <taxon>BOP clade</taxon>
        <taxon>Oryzoideae</taxon>
        <taxon>Oryzeae</taxon>
        <taxon>Oryzinae</taxon>
        <taxon>Oryza</taxon>
        <taxon>Oryza sativa</taxon>
    </lineage>
</organism>
<dbReference type="Gene3D" id="1.10.8.430">
    <property type="entry name" value="Helical domain of apoptotic protease-activating factors"/>
    <property type="match status" value="1"/>
</dbReference>
<dbReference type="STRING" id="39946.A2ZF89"/>
<gene>
    <name evidence="11" type="ORF">OsI_36452</name>
</gene>
<evidence type="ECO:0000256" key="5">
    <source>
        <dbReference type="ARBA" id="ARBA00022821"/>
    </source>
</evidence>
<dbReference type="Gramene" id="BGIOSGA033823-TA">
    <property type="protein sequence ID" value="BGIOSGA033823-PA"/>
    <property type="gene ID" value="BGIOSGA033823"/>
</dbReference>
<evidence type="ECO:0000256" key="3">
    <source>
        <dbReference type="ARBA" id="ARBA00022737"/>
    </source>
</evidence>
<dbReference type="FunFam" id="1.10.10.10:FF:000322">
    <property type="entry name" value="Probable disease resistance protein At1g63360"/>
    <property type="match status" value="1"/>
</dbReference>
<dbReference type="Proteomes" id="UP000007015">
    <property type="component" value="Chromosome 11"/>
</dbReference>
<dbReference type="EMBL" id="CM000136">
    <property type="protein sequence ID" value="EAY81273.1"/>
    <property type="molecule type" value="Genomic_DNA"/>
</dbReference>
<dbReference type="InterPro" id="IPR041118">
    <property type="entry name" value="Rx_N"/>
</dbReference>
<feature type="domain" description="Disease resistance N-terminal" evidence="8">
    <location>
        <begin position="1"/>
        <end position="87"/>
    </location>
</feature>
<evidence type="ECO:0000256" key="6">
    <source>
        <dbReference type="ARBA" id="ARBA00023054"/>
    </source>
</evidence>
<dbReference type="AlphaFoldDB" id="A2ZF89"/>
<evidence type="ECO:0000313" key="11">
    <source>
        <dbReference type="EMBL" id="EAY81273.1"/>
    </source>
</evidence>
<evidence type="ECO:0000259" key="8">
    <source>
        <dbReference type="Pfam" id="PF18052"/>
    </source>
</evidence>
<sequence>MGALLSKLGNLLKEEYKLHRNIREEITFLKSELESMEAALLKVSEAPIDQPPDRQVKIWARDVRDLSYDIEDSVDEFMVRIDSRTPNNSCSFGGFVYRSMDLLNRAKFRHKIGTDIKGIKSRIKEVNDRHDRYKVDGVLTKPIGPTVDSLRLSTLYKRVNEFVGIDEKSDELVRMLMGTGESSIRKRKRDVSEESKQKLKIVSIVGVGGLGKTTLANVVYERLKTQFYCFAFVPVSLTPNMEKIFKNMLHQFDKKKYWNINEATWDEAQLIAELREFLRNKRYLIVIDDIWDISAWEKIKCSFVDSENGSGIITTTRNVDVAKEVGGVYQLKPLCHVDSRKLFNLRIFGAEDKCPPQLAELSERILKKCSGVPLAIITIASMLASKIENENAHKYWSKVYLSIGSGTEDSQDMNHMRSILSISYSDLAPHLKLCFLYLGLYPEDSEIYKYDLIWRWFGEGFVHKQLGKSLYEVGEEYFNELMNKSLIQPAYIRKGDNKAISCRVHDMVLDLITSLSNEEHFLTTLRGEHPITTDAKIRRLSLHSSNEDDFKQLSISNLSHVRSLIFFKGFNSFPAYSSFPLLRVLNLSGCKKVDNNHCKDICLYLFLLRYLNLSRTSVTEIPREIENLQSLQVLCINGIEIEDLPSTFVRLGQILYLNVYLKTRIPDGFGSLKYLQELKGRILIGSLTNVHDLGKLTELRRLHIEFQGWETSWKEPLHRCLSNLVSLEDLTIAGCFGSLDSACGDSSPRPQQLCSIGMWNSTIHAVPNWMVSLSTLSNLTIKLDTLKERDLQILGSIPSLSRLYLGVEKPTVDRDERLLISYRFKCLSLFEYWSDTMEIEFAQGAMQNLRTLKLFIDVHKTHDHVDFGLENLSALEHAYLYLDNCPEEMHEVVEAGIRRQIHMNPNSPTLDLSM</sequence>